<reference evidence="2" key="1">
    <citation type="submission" date="2014-09" db="EMBL/GenBank/DDBJ databases">
        <authorList>
            <person name="Sharma Rahul"/>
            <person name="Thines Marco"/>
        </authorList>
    </citation>
    <scope>NUCLEOTIDE SEQUENCE [LARGE SCALE GENOMIC DNA]</scope>
</reference>
<dbReference type="Proteomes" id="UP000054928">
    <property type="component" value="Unassembled WGS sequence"/>
</dbReference>
<dbReference type="GeneID" id="36409200"/>
<proteinExistence type="predicted"/>
<organism evidence="1 2">
    <name type="scientific">Plasmopara halstedii</name>
    <name type="common">Downy mildew of sunflower</name>
    <dbReference type="NCBI Taxonomy" id="4781"/>
    <lineage>
        <taxon>Eukaryota</taxon>
        <taxon>Sar</taxon>
        <taxon>Stramenopiles</taxon>
        <taxon>Oomycota</taxon>
        <taxon>Peronosporomycetes</taxon>
        <taxon>Peronosporales</taxon>
        <taxon>Peronosporaceae</taxon>
        <taxon>Plasmopara</taxon>
    </lineage>
</organism>
<name>A0A0P1ARE7_PLAHL</name>
<sequence length="119" mass="13846">MGSDQVSDATIADLYTIRSPDYSLIKHFNLFPNTFLKVVYEAILVSHVHSTPTLIIHYFDINTMCKVLNSADTLKLQTFFARHNLDQLMKLLPLRRLVHYESANISLLIFSNRDRKDYQ</sequence>
<dbReference type="EMBL" id="CCYD01000810">
    <property type="protein sequence ID" value="CEG43856.1"/>
    <property type="molecule type" value="Genomic_DNA"/>
</dbReference>
<accession>A0A0P1ARE7</accession>
<evidence type="ECO:0000313" key="1">
    <source>
        <dbReference type="EMBL" id="CEG43856.1"/>
    </source>
</evidence>
<dbReference type="AlphaFoldDB" id="A0A0P1ARE7"/>
<dbReference type="RefSeq" id="XP_024580225.1">
    <property type="nucleotide sequence ID" value="XM_024729893.1"/>
</dbReference>
<keyword evidence="2" id="KW-1185">Reference proteome</keyword>
<protein>
    <submittedName>
        <fullName evidence="1">Uncharacterized protein</fullName>
    </submittedName>
</protein>
<evidence type="ECO:0000313" key="2">
    <source>
        <dbReference type="Proteomes" id="UP000054928"/>
    </source>
</evidence>